<evidence type="ECO:0000259" key="2">
    <source>
        <dbReference type="PROSITE" id="PS50975"/>
    </source>
</evidence>
<dbReference type="Gene3D" id="3.30.470.20">
    <property type="entry name" value="ATP-grasp fold, B domain"/>
    <property type="match status" value="1"/>
</dbReference>
<dbReference type="GeneID" id="100205817"/>
<dbReference type="PROSITE" id="PS50975">
    <property type="entry name" value="ATP_GRASP"/>
    <property type="match status" value="1"/>
</dbReference>
<keyword evidence="3" id="KW-1185">Reference proteome</keyword>
<dbReference type="InterPro" id="IPR011761">
    <property type="entry name" value="ATP-grasp"/>
</dbReference>
<keyword evidence="4 5" id="KW-0436">Ligase</keyword>
<protein>
    <submittedName>
        <fullName evidence="4 5">Probable alpha-L-glutamate ligase</fullName>
    </submittedName>
</protein>
<feature type="domain" description="ATP-grasp" evidence="2">
    <location>
        <begin position="177"/>
        <end position="371"/>
    </location>
</feature>
<keyword evidence="1" id="KW-0067">ATP-binding</keyword>
<dbReference type="RefSeq" id="XP_065654246.1">
    <property type="nucleotide sequence ID" value="XM_065798174.1"/>
</dbReference>
<evidence type="ECO:0000313" key="7">
    <source>
        <dbReference type="RefSeq" id="XP_065654246.1"/>
    </source>
</evidence>
<reference evidence="4 5" key="1">
    <citation type="submission" date="2025-05" db="UniProtKB">
        <authorList>
            <consortium name="RefSeq"/>
        </authorList>
    </citation>
    <scope>IDENTIFICATION</scope>
</reference>
<accession>A0ABM4BYD1</accession>
<evidence type="ECO:0000313" key="6">
    <source>
        <dbReference type="RefSeq" id="XP_065654245.1"/>
    </source>
</evidence>
<dbReference type="PANTHER" id="PTHR21621:SF0">
    <property type="entry name" value="BETA-CITRYLGLUTAMATE SYNTHASE B-RELATED"/>
    <property type="match status" value="1"/>
</dbReference>
<dbReference type="RefSeq" id="XP_065654244.1">
    <property type="nucleotide sequence ID" value="XM_065798172.1"/>
</dbReference>
<dbReference type="RefSeq" id="XP_065654245.1">
    <property type="nucleotide sequence ID" value="XM_065798173.1"/>
</dbReference>
<evidence type="ECO:0000313" key="3">
    <source>
        <dbReference type="Proteomes" id="UP001652625"/>
    </source>
</evidence>
<dbReference type="Gene3D" id="3.30.1490.20">
    <property type="entry name" value="ATP-grasp fold, A domain"/>
    <property type="match status" value="1"/>
</dbReference>
<dbReference type="Proteomes" id="UP001652625">
    <property type="component" value="Chromosome 05"/>
</dbReference>
<proteinExistence type="predicted"/>
<sequence length="383" mass="43516">MELSDCLKTELELIRTKIDKDEVCVLEQFLSGCTTVEDVSVLAIRYRHFLREKYSSNWGSCNYEPIKRPIKIAYLLNPDKIFYNEIDDVICNYLCNEGAEVIPFTYQNFYFKASKYGIDLYIDNKTIDIDGFLSYGYRSKNNMEIYLYIVQMMEQKGVVCLNSHEIDCIINSKLLQSVYFGKAKVPIPDTYQTFDIQSTKTLVESVDIAPCIVKLHDGYGGAGVSKIDHKNGIINFVGKCIWKNEYILVQKYVPDSIGRSVRVLCFNGKTFSITEYQDLSGSLLSNASYGDKFRLNSLMSHPKYNIYAEVAEKALSSLGNILIGGVDILDSKTEGVVVLEINGFPDIFDNWLTTGKCGFHQLAKCFMDKIKNTVLKRCSNEIV</sequence>
<organism evidence="3 7">
    <name type="scientific">Hydra vulgaris</name>
    <name type="common">Hydra</name>
    <name type="synonym">Hydra attenuata</name>
    <dbReference type="NCBI Taxonomy" id="6087"/>
    <lineage>
        <taxon>Eukaryota</taxon>
        <taxon>Metazoa</taxon>
        <taxon>Cnidaria</taxon>
        <taxon>Hydrozoa</taxon>
        <taxon>Hydroidolina</taxon>
        <taxon>Anthoathecata</taxon>
        <taxon>Aplanulata</taxon>
        <taxon>Hydridae</taxon>
        <taxon>Hydra</taxon>
    </lineage>
</organism>
<gene>
    <name evidence="4 5 6 7" type="primary">LOC100205817</name>
</gene>
<evidence type="ECO:0000256" key="1">
    <source>
        <dbReference type="PROSITE-ProRule" id="PRU00409"/>
    </source>
</evidence>
<dbReference type="InterPro" id="IPR013651">
    <property type="entry name" value="ATP-grasp_RimK-type"/>
</dbReference>
<dbReference type="RefSeq" id="XP_065654243.1">
    <property type="nucleotide sequence ID" value="XM_065798171.1"/>
</dbReference>
<evidence type="ECO:0000313" key="5">
    <source>
        <dbReference type="RefSeq" id="XP_065654244.1"/>
    </source>
</evidence>
<dbReference type="GO" id="GO:0016874">
    <property type="term" value="F:ligase activity"/>
    <property type="evidence" value="ECO:0007669"/>
    <property type="project" value="UniProtKB-KW"/>
</dbReference>
<name>A0ABM4BYD1_HYDVU</name>
<dbReference type="Pfam" id="PF08443">
    <property type="entry name" value="RimK"/>
    <property type="match status" value="1"/>
</dbReference>
<evidence type="ECO:0000313" key="4">
    <source>
        <dbReference type="RefSeq" id="XP_065654243.1"/>
    </source>
</evidence>
<keyword evidence="1" id="KW-0547">Nucleotide-binding</keyword>
<dbReference type="PANTHER" id="PTHR21621">
    <property type="entry name" value="RIBOSOMAL PROTEIN S6 MODIFICATION PROTEIN"/>
    <property type="match status" value="1"/>
</dbReference>
<dbReference type="SUPFAM" id="SSF56059">
    <property type="entry name" value="Glutathione synthetase ATP-binding domain-like"/>
    <property type="match status" value="1"/>
</dbReference>
<dbReference type="InterPro" id="IPR013815">
    <property type="entry name" value="ATP_grasp_subdomain_1"/>
</dbReference>